<dbReference type="EMBL" id="CAJVQC010083494">
    <property type="protein sequence ID" value="CAG8820332.1"/>
    <property type="molecule type" value="Genomic_DNA"/>
</dbReference>
<sequence>KLELSKSKLTETPNTLQYQLSQQLLPLPYSQPFAEYSAKSTLT</sequence>
<reference evidence="1" key="1">
    <citation type="submission" date="2021-06" db="EMBL/GenBank/DDBJ databases">
        <authorList>
            <person name="Kallberg Y."/>
            <person name="Tangrot J."/>
            <person name="Rosling A."/>
        </authorList>
    </citation>
    <scope>NUCLEOTIDE SEQUENCE</scope>
    <source>
        <strain evidence="1">MA461A</strain>
    </source>
</reference>
<organism evidence="1 2">
    <name type="scientific">Racocetra persica</name>
    <dbReference type="NCBI Taxonomy" id="160502"/>
    <lineage>
        <taxon>Eukaryota</taxon>
        <taxon>Fungi</taxon>
        <taxon>Fungi incertae sedis</taxon>
        <taxon>Mucoromycota</taxon>
        <taxon>Glomeromycotina</taxon>
        <taxon>Glomeromycetes</taxon>
        <taxon>Diversisporales</taxon>
        <taxon>Gigasporaceae</taxon>
        <taxon>Racocetra</taxon>
    </lineage>
</organism>
<keyword evidence="2" id="KW-1185">Reference proteome</keyword>
<comment type="caution">
    <text evidence="1">The sequence shown here is derived from an EMBL/GenBank/DDBJ whole genome shotgun (WGS) entry which is preliminary data.</text>
</comment>
<feature type="non-terminal residue" evidence="1">
    <location>
        <position position="1"/>
    </location>
</feature>
<dbReference type="Proteomes" id="UP000789920">
    <property type="component" value="Unassembled WGS sequence"/>
</dbReference>
<proteinExistence type="predicted"/>
<evidence type="ECO:0000313" key="2">
    <source>
        <dbReference type="Proteomes" id="UP000789920"/>
    </source>
</evidence>
<name>A0ACA9S0T8_9GLOM</name>
<protein>
    <submittedName>
        <fullName evidence="1">20249_t:CDS:1</fullName>
    </submittedName>
</protein>
<accession>A0ACA9S0T8</accession>
<evidence type="ECO:0000313" key="1">
    <source>
        <dbReference type="EMBL" id="CAG8820332.1"/>
    </source>
</evidence>
<gene>
    <name evidence="1" type="ORF">RPERSI_LOCUS25334</name>
</gene>